<dbReference type="PANTHER" id="PTHR13191">
    <property type="entry name" value="RIBOSOMAL RNA PROCESSING PROTEIN 7-RELATED"/>
    <property type="match status" value="1"/>
</dbReference>
<dbReference type="GO" id="GO:0034456">
    <property type="term" value="C:UTP-C complex"/>
    <property type="evidence" value="ECO:0007669"/>
    <property type="project" value="TreeGrafter"/>
</dbReference>
<dbReference type="InterPro" id="IPR040446">
    <property type="entry name" value="RRP7"/>
</dbReference>
<evidence type="ECO:0000256" key="1">
    <source>
        <dbReference type="ARBA" id="ARBA00006110"/>
    </source>
</evidence>
<dbReference type="Pfam" id="PF12923">
    <property type="entry name" value="RRP7"/>
    <property type="match status" value="1"/>
</dbReference>
<proteinExistence type="inferred from homology"/>
<comment type="caution">
    <text evidence="4">The sequence shown here is derived from an EMBL/GenBank/DDBJ whole genome shotgun (WGS) entry which is preliminary data.</text>
</comment>
<evidence type="ECO:0000259" key="3">
    <source>
        <dbReference type="Pfam" id="PF12923"/>
    </source>
</evidence>
<feature type="region of interest" description="Disordered" evidence="2">
    <location>
        <begin position="69"/>
        <end position="89"/>
    </location>
</feature>
<accession>A0A830HZD2</accession>
<gene>
    <name evidence="4" type="ORF">PPROV_001109600</name>
</gene>
<dbReference type="InterPro" id="IPR024326">
    <property type="entry name" value="RRP7_C"/>
</dbReference>
<protein>
    <recommendedName>
        <fullName evidence="3">Ribosomal RNA-processing protein 7 C-terminal domain-containing protein</fullName>
    </recommendedName>
</protein>
<feature type="compositionally biased region" description="Low complexity" evidence="2">
    <location>
        <begin position="311"/>
        <end position="320"/>
    </location>
</feature>
<evidence type="ECO:0000256" key="2">
    <source>
        <dbReference type="SAM" id="MobiDB-lite"/>
    </source>
</evidence>
<keyword evidence="5" id="KW-1185">Reference proteome</keyword>
<feature type="compositionally biased region" description="Basic and acidic residues" evidence="2">
    <location>
        <begin position="321"/>
        <end position="333"/>
    </location>
</feature>
<name>A0A830HZD2_9CHLO</name>
<feature type="domain" description="Ribosomal RNA-processing protein 7 C-terminal" evidence="3">
    <location>
        <begin position="152"/>
        <end position="304"/>
    </location>
</feature>
<evidence type="ECO:0000313" key="5">
    <source>
        <dbReference type="Proteomes" id="UP000660262"/>
    </source>
</evidence>
<dbReference type="GO" id="GO:0000028">
    <property type="term" value="P:ribosomal small subunit assembly"/>
    <property type="evidence" value="ECO:0007669"/>
    <property type="project" value="TreeGrafter"/>
</dbReference>
<organism evidence="4 5">
    <name type="scientific">Pycnococcus provasolii</name>
    <dbReference type="NCBI Taxonomy" id="41880"/>
    <lineage>
        <taxon>Eukaryota</taxon>
        <taxon>Viridiplantae</taxon>
        <taxon>Chlorophyta</taxon>
        <taxon>Pseudoscourfieldiophyceae</taxon>
        <taxon>Pseudoscourfieldiales</taxon>
        <taxon>Pycnococcaceae</taxon>
        <taxon>Pycnococcus</taxon>
    </lineage>
</organism>
<dbReference type="GO" id="GO:0032545">
    <property type="term" value="C:CURI complex"/>
    <property type="evidence" value="ECO:0007669"/>
    <property type="project" value="TreeGrafter"/>
</dbReference>
<feature type="region of interest" description="Disordered" evidence="2">
    <location>
        <begin position="299"/>
        <end position="333"/>
    </location>
</feature>
<dbReference type="AlphaFoldDB" id="A0A830HZD2"/>
<comment type="similarity">
    <text evidence="1">Belongs to the RRP7 family.</text>
</comment>
<dbReference type="GO" id="GO:0006364">
    <property type="term" value="P:rRNA processing"/>
    <property type="evidence" value="ECO:0007669"/>
    <property type="project" value="TreeGrafter"/>
</dbReference>
<dbReference type="EMBL" id="BNJQ01000041">
    <property type="protein sequence ID" value="GHP12368.1"/>
    <property type="molecule type" value="Genomic_DNA"/>
</dbReference>
<evidence type="ECO:0000313" key="4">
    <source>
        <dbReference type="EMBL" id="GHP12368.1"/>
    </source>
</evidence>
<sequence>MVASSLLEYVSVSLKINNHARFLYVKPHRGVSLGGGLTSSSSSSSVLFLCGFVNAEECQALFSTLQQQKKTSSKKKSNTPSSKQRTSGQLALSCNASHLEIHRSGKACLIAFANENDASMVLNAKTLPSCETPTRGLASWVQAHEAENYTLENQTDLATELDVFMAEFDNAELASKRRRDAAIRSSAAADANDDDGGGWTVVTRRRKGAGKRSLDDDVSDEETEGDGWQLASKSFQALPLAMAERLAAEIRGQTALANGDTPTSADAAAASLAASRAKKKRKKDAAALGLPSFYRHQNERRLRESFKRGKANASDASARLDAARRAAERLARQ</sequence>
<reference evidence="4" key="1">
    <citation type="submission" date="2020-10" db="EMBL/GenBank/DDBJ databases">
        <title>Unveiling of a novel bifunctional photoreceptor, Dualchrome1, isolated from a cosmopolitan green alga.</title>
        <authorList>
            <person name="Suzuki S."/>
            <person name="Kawachi M."/>
        </authorList>
    </citation>
    <scope>NUCLEOTIDE SEQUENCE</scope>
    <source>
        <strain evidence="4">NIES 2893</strain>
    </source>
</reference>
<dbReference type="PANTHER" id="PTHR13191:SF0">
    <property type="entry name" value="RIBOSOMAL RNA-PROCESSING PROTEIN 7 HOMOLOG A-RELATED"/>
    <property type="match status" value="1"/>
</dbReference>
<dbReference type="Proteomes" id="UP000660262">
    <property type="component" value="Unassembled WGS sequence"/>
</dbReference>